<protein>
    <submittedName>
        <fullName evidence="1">Uncharacterized protein</fullName>
    </submittedName>
</protein>
<dbReference type="Proteomes" id="UP000663881">
    <property type="component" value="Unassembled WGS sequence"/>
</dbReference>
<comment type="caution">
    <text evidence="1">The sequence shown here is derived from an EMBL/GenBank/DDBJ whole genome shotgun (WGS) entry which is preliminary data.</text>
</comment>
<dbReference type="AlphaFoldDB" id="A0A820FY33"/>
<sequence>TSSSCNHAVETIIPKKQLVLQDDIVYELKAVKNDCEIQGMKQAHVSY</sequence>
<proteinExistence type="predicted"/>
<dbReference type="EMBL" id="CAJOAY010013694">
    <property type="protein sequence ID" value="CAF4268817.1"/>
    <property type="molecule type" value="Genomic_DNA"/>
</dbReference>
<accession>A0A820FY33</accession>
<gene>
    <name evidence="1" type="ORF">OKA104_LOCUS44548</name>
</gene>
<feature type="non-terminal residue" evidence="1">
    <location>
        <position position="1"/>
    </location>
</feature>
<evidence type="ECO:0000313" key="1">
    <source>
        <dbReference type="EMBL" id="CAF4268817.1"/>
    </source>
</evidence>
<organism evidence="1 2">
    <name type="scientific">Adineta steineri</name>
    <dbReference type="NCBI Taxonomy" id="433720"/>
    <lineage>
        <taxon>Eukaryota</taxon>
        <taxon>Metazoa</taxon>
        <taxon>Spiralia</taxon>
        <taxon>Gnathifera</taxon>
        <taxon>Rotifera</taxon>
        <taxon>Eurotatoria</taxon>
        <taxon>Bdelloidea</taxon>
        <taxon>Adinetida</taxon>
        <taxon>Adinetidae</taxon>
        <taxon>Adineta</taxon>
    </lineage>
</organism>
<evidence type="ECO:0000313" key="2">
    <source>
        <dbReference type="Proteomes" id="UP000663881"/>
    </source>
</evidence>
<name>A0A820FY33_9BILA</name>
<reference evidence="1" key="1">
    <citation type="submission" date="2021-02" db="EMBL/GenBank/DDBJ databases">
        <authorList>
            <person name="Nowell W R."/>
        </authorList>
    </citation>
    <scope>NUCLEOTIDE SEQUENCE</scope>
</reference>